<dbReference type="InterPro" id="IPR050765">
    <property type="entry name" value="Riboflavin_Biosynth_HTPR"/>
</dbReference>
<evidence type="ECO:0000313" key="2">
    <source>
        <dbReference type="EMBL" id="MEG3435742.1"/>
    </source>
</evidence>
<dbReference type="AlphaFoldDB" id="A0AAW9QNX4"/>
<dbReference type="Pfam" id="PF01872">
    <property type="entry name" value="RibD_C"/>
    <property type="match status" value="1"/>
</dbReference>
<evidence type="ECO:0000313" key="3">
    <source>
        <dbReference type="Proteomes" id="UP001328733"/>
    </source>
</evidence>
<accession>A0AAW9QNX4</accession>
<dbReference type="Proteomes" id="UP001328733">
    <property type="component" value="Unassembled WGS sequence"/>
</dbReference>
<dbReference type="InterPro" id="IPR024072">
    <property type="entry name" value="DHFR-like_dom_sf"/>
</dbReference>
<evidence type="ECO:0000259" key="1">
    <source>
        <dbReference type="Pfam" id="PF01872"/>
    </source>
</evidence>
<gene>
    <name evidence="2" type="ORF">V0288_01300</name>
</gene>
<dbReference type="GO" id="GO:0008703">
    <property type="term" value="F:5-amino-6-(5-phosphoribosylamino)uracil reductase activity"/>
    <property type="evidence" value="ECO:0007669"/>
    <property type="project" value="InterPro"/>
</dbReference>
<organism evidence="2 3">
    <name type="scientific">Pannus brasiliensis CCIBt3594</name>
    <dbReference type="NCBI Taxonomy" id="1427578"/>
    <lineage>
        <taxon>Bacteria</taxon>
        <taxon>Bacillati</taxon>
        <taxon>Cyanobacteriota</taxon>
        <taxon>Cyanophyceae</taxon>
        <taxon>Oscillatoriophycideae</taxon>
        <taxon>Chroococcales</taxon>
        <taxon>Microcystaceae</taxon>
        <taxon>Pannus</taxon>
    </lineage>
</organism>
<dbReference type="RefSeq" id="WP_332863194.1">
    <property type="nucleotide sequence ID" value="NZ_JBAFSM010000002.1"/>
</dbReference>
<feature type="domain" description="Bacterial bifunctional deaminase-reductase C-terminal" evidence="1">
    <location>
        <begin position="91"/>
        <end position="166"/>
    </location>
</feature>
<dbReference type="SUPFAM" id="SSF53597">
    <property type="entry name" value="Dihydrofolate reductase-like"/>
    <property type="match status" value="1"/>
</dbReference>
<keyword evidence="3" id="KW-1185">Reference proteome</keyword>
<dbReference type="GO" id="GO:0009231">
    <property type="term" value="P:riboflavin biosynthetic process"/>
    <property type="evidence" value="ECO:0007669"/>
    <property type="project" value="InterPro"/>
</dbReference>
<sequence>MTSVVYYVAMSVDGYIATPDGSIDWLGAYEIEGEDYGYREFYDSIDALLLGRRTYEQILGFGSWPYPGKPCFVFSRTPLSGEIPEVTFTPANPRETVAELRERGWGRVWLVGGGQLAGSFRESGSIDELIVSVMPIVLGSGIPLFGVSGKPDKLTPIASRSYPNGCIQLQYRLDSRRDRGE</sequence>
<comment type="caution">
    <text evidence="2">The sequence shown here is derived from an EMBL/GenBank/DDBJ whole genome shotgun (WGS) entry which is preliminary data.</text>
</comment>
<dbReference type="EMBL" id="JBAFSM010000002">
    <property type="protein sequence ID" value="MEG3435742.1"/>
    <property type="molecule type" value="Genomic_DNA"/>
</dbReference>
<dbReference type="Gene3D" id="3.40.430.10">
    <property type="entry name" value="Dihydrofolate Reductase, subunit A"/>
    <property type="match status" value="1"/>
</dbReference>
<protein>
    <submittedName>
        <fullName evidence="2">Dihydrofolate reductase family protein</fullName>
    </submittedName>
</protein>
<dbReference type="PANTHER" id="PTHR38011:SF11">
    <property type="entry name" value="2,5-DIAMINO-6-RIBOSYLAMINO-4(3H)-PYRIMIDINONE 5'-PHOSPHATE REDUCTASE"/>
    <property type="match status" value="1"/>
</dbReference>
<proteinExistence type="predicted"/>
<dbReference type="PANTHER" id="PTHR38011">
    <property type="entry name" value="DIHYDROFOLATE REDUCTASE FAMILY PROTEIN (AFU_ORTHOLOGUE AFUA_8G06820)"/>
    <property type="match status" value="1"/>
</dbReference>
<reference evidence="2 3" key="1">
    <citation type="submission" date="2024-01" db="EMBL/GenBank/DDBJ databases">
        <title>Genomic insights into the taxonomy and metabolism of the cyanobacterium Pannus brasiliensis CCIBt3594.</title>
        <authorList>
            <person name="Machado M."/>
            <person name="Botero N.B."/>
            <person name="Andreote A.P.D."/>
            <person name="Feitosa A.M.T."/>
            <person name="Popin R."/>
            <person name="Sivonen K."/>
            <person name="Fiore M.F."/>
        </authorList>
    </citation>
    <scope>NUCLEOTIDE SEQUENCE [LARGE SCALE GENOMIC DNA]</scope>
    <source>
        <strain evidence="2 3">CCIBt3594</strain>
    </source>
</reference>
<dbReference type="InterPro" id="IPR002734">
    <property type="entry name" value="RibDG_C"/>
</dbReference>
<name>A0AAW9QNX4_9CHRO</name>